<dbReference type="KEGG" id="efk:P856_84"/>
<evidence type="ECO:0000313" key="14">
    <source>
        <dbReference type="Proteomes" id="UP000018700"/>
    </source>
</evidence>
<dbReference type="OrthoDB" id="9803238at2"/>
<evidence type="ECO:0000256" key="7">
    <source>
        <dbReference type="ARBA" id="ARBA00047473"/>
    </source>
</evidence>
<feature type="binding site" evidence="11">
    <location>
        <position position="332"/>
    </location>
    <ligand>
        <name>NAD(+)</name>
        <dbReference type="ChEBI" id="CHEBI:57540"/>
    </ligand>
</feature>
<keyword evidence="14" id="KW-1185">Reference proteome</keyword>
<evidence type="ECO:0000256" key="3">
    <source>
        <dbReference type="ARBA" id="ARBA00012954"/>
    </source>
</evidence>
<dbReference type="GO" id="GO:0000271">
    <property type="term" value="P:polysaccharide biosynthetic process"/>
    <property type="evidence" value="ECO:0007669"/>
    <property type="project" value="InterPro"/>
</dbReference>
<dbReference type="InterPro" id="IPR028357">
    <property type="entry name" value="UDPglc_DH_bac"/>
</dbReference>
<gene>
    <name evidence="13" type="primary">rkpK</name>
    <name evidence="13" type="ORF">P856_84</name>
</gene>
<keyword evidence="6 8" id="KW-0520">NAD</keyword>
<keyword evidence="5 8" id="KW-0560">Oxidoreductase</keyword>
<dbReference type="Pfam" id="PF03720">
    <property type="entry name" value="UDPG_MGDP_dh_C"/>
    <property type="match status" value="1"/>
</dbReference>
<dbReference type="RefSeq" id="WP_025300211.1">
    <property type="nucleotide sequence ID" value="NZ_CP006745.1"/>
</dbReference>
<dbReference type="PIRSF" id="PIRSF000124">
    <property type="entry name" value="UDPglc_GDPman_dh"/>
    <property type="match status" value="1"/>
</dbReference>
<dbReference type="InterPro" id="IPR036220">
    <property type="entry name" value="UDP-Glc/GDP-Man_DH_C_sf"/>
</dbReference>
<evidence type="ECO:0000256" key="10">
    <source>
        <dbReference type="PIRSR" id="PIRSR500134-2"/>
    </source>
</evidence>
<dbReference type="InterPro" id="IPR014027">
    <property type="entry name" value="UDP-Glc/GDP-Man_DH_C"/>
</dbReference>
<evidence type="ECO:0000256" key="11">
    <source>
        <dbReference type="PIRSR" id="PIRSR500134-3"/>
    </source>
</evidence>
<dbReference type="InterPro" id="IPR036291">
    <property type="entry name" value="NAD(P)-bd_dom_sf"/>
</dbReference>
<dbReference type="InterPro" id="IPR014026">
    <property type="entry name" value="UDP-Glc/GDP-Man_DH_dimer"/>
</dbReference>
<feature type="binding site" evidence="10">
    <location>
        <position position="208"/>
    </location>
    <ligand>
        <name>substrate</name>
    </ligand>
</feature>
<dbReference type="UniPathway" id="UPA00038">
    <property type="reaction ID" value="UER00491"/>
</dbReference>
<accession>V9TVH3</accession>
<proteinExistence type="inferred from homology"/>
<feature type="binding site" evidence="11">
    <location>
        <position position="123"/>
    </location>
    <ligand>
        <name>NAD(+)</name>
        <dbReference type="ChEBI" id="CHEBI:57540"/>
    </ligand>
</feature>
<feature type="binding site" evidence="11">
    <location>
        <position position="86"/>
    </location>
    <ligand>
        <name>NAD(+)</name>
        <dbReference type="ChEBI" id="CHEBI:57540"/>
    </ligand>
</feature>
<dbReference type="InterPro" id="IPR001732">
    <property type="entry name" value="UDP-Glc/GDP-Man_DH_N"/>
</dbReference>
<evidence type="ECO:0000313" key="13">
    <source>
        <dbReference type="EMBL" id="AHC73325.1"/>
    </source>
</evidence>
<comment type="pathway">
    <text evidence="1">Nucleotide-sugar biosynthesis; UDP-alpha-D-glucuronate biosynthesis; UDP-alpha-D-glucuronate from UDP-alpha-D-glucose: step 1/1.</text>
</comment>
<dbReference type="AlphaFoldDB" id="V9TVH3"/>
<dbReference type="InterPro" id="IPR017476">
    <property type="entry name" value="UDP-Glc/GDP-Man"/>
</dbReference>
<comment type="catalytic activity">
    <reaction evidence="7 8">
        <text>UDP-alpha-D-glucose + 2 NAD(+) + H2O = UDP-alpha-D-glucuronate + 2 NADH + 3 H(+)</text>
        <dbReference type="Rhea" id="RHEA:23596"/>
        <dbReference type="ChEBI" id="CHEBI:15377"/>
        <dbReference type="ChEBI" id="CHEBI:15378"/>
        <dbReference type="ChEBI" id="CHEBI:57540"/>
        <dbReference type="ChEBI" id="CHEBI:57945"/>
        <dbReference type="ChEBI" id="CHEBI:58052"/>
        <dbReference type="ChEBI" id="CHEBI:58885"/>
        <dbReference type="EC" id="1.1.1.22"/>
    </reaction>
</comment>
<sequence length="449" mass="49385">MRIAMIGVGYVGLVTGACFSEFGLEVACIDKNAEKIRMLQAGKIPIFEPGLDDLVSNNVKALRLFFTTDIAEGMRDCDAVFITVGTPTNRLSGGYADLSSIYSAVTEIADNIDEYIVVVTKSTVPVGTSREIEHIIRERCPDRDFDICSNPEFLREGTAVNDFMRPDRIVIGSDNDRSRAIMRQIYQPLLLNKTPFVFTKLETSEMIKYASNTFLATKITFINEIADLCERIGADVHEVALGLGFDDRIGHKFLHPGPGYGGSCLPKDAMALIKTAQHYGSPLRIIETVVDVNSKRKKAMAARIVEASGGSVAGKTIALLGLTFKSNTDDLRNSPALDIVSELLKDGAILHGYDPKGMEKAVKLLPEIKYYQNPYAAMEGADAVAIITDWNEFRLLDVFHMKSILKTPVMVDLRNIYDPQAIEDVGITYTCIGRTLQSLGNVSSTFNET</sequence>
<dbReference type="InterPro" id="IPR008927">
    <property type="entry name" value="6-PGluconate_DH-like_C_sf"/>
</dbReference>
<dbReference type="Gene3D" id="1.20.5.100">
    <property type="entry name" value="Cytochrome c1, transmembrane anchor, C-terminal"/>
    <property type="match status" value="1"/>
</dbReference>
<dbReference type="GO" id="GO:0003979">
    <property type="term" value="F:UDP-glucose 6-dehydrogenase activity"/>
    <property type="evidence" value="ECO:0007669"/>
    <property type="project" value="UniProtKB-EC"/>
</dbReference>
<feature type="binding site" evidence="11">
    <location>
        <position position="30"/>
    </location>
    <ligand>
        <name>NAD(+)</name>
        <dbReference type="ChEBI" id="CHEBI:57540"/>
    </ligand>
</feature>
<feature type="active site" description="Nucleophile" evidence="9">
    <location>
        <position position="264"/>
    </location>
</feature>
<evidence type="ECO:0000256" key="6">
    <source>
        <dbReference type="ARBA" id="ARBA00023027"/>
    </source>
</evidence>
<feature type="binding site" evidence="10">
    <location>
        <position position="261"/>
    </location>
    <ligand>
        <name>substrate</name>
    </ligand>
</feature>
<name>V9TVH3_9PROT</name>
<dbReference type="SMART" id="SM00984">
    <property type="entry name" value="UDPG_MGDP_dh_C"/>
    <property type="match status" value="1"/>
</dbReference>
<dbReference type="PIRSF" id="PIRSF500134">
    <property type="entry name" value="UDPglc_DH_bac"/>
    <property type="match status" value="1"/>
</dbReference>
<feature type="domain" description="UDP-glucose/GDP-mannose dehydrogenase C-terminal" evidence="12">
    <location>
        <begin position="318"/>
        <end position="419"/>
    </location>
</feature>
<dbReference type="Pfam" id="PF03721">
    <property type="entry name" value="UDPG_MGDP_dh_N"/>
    <property type="match status" value="1"/>
</dbReference>
<evidence type="ECO:0000256" key="9">
    <source>
        <dbReference type="PIRSR" id="PIRSR500134-1"/>
    </source>
</evidence>
<dbReference type="PATRIC" id="fig|1401328.3.peg.78"/>
<feature type="binding site" evidence="11">
    <location>
        <position position="267"/>
    </location>
    <ligand>
        <name>NAD(+)</name>
        <dbReference type="ChEBI" id="CHEBI:57540"/>
    </ligand>
</feature>
<evidence type="ECO:0000256" key="1">
    <source>
        <dbReference type="ARBA" id="ARBA00004701"/>
    </source>
</evidence>
<protein>
    <recommendedName>
        <fullName evidence="4 8">UDP-glucose 6-dehydrogenase</fullName>
        <ecNumber evidence="3 8">1.1.1.22</ecNumber>
    </recommendedName>
</protein>
<dbReference type="PANTHER" id="PTHR43750">
    <property type="entry name" value="UDP-GLUCOSE 6-DEHYDROGENASE TUAD"/>
    <property type="match status" value="1"/>
</dbReference>
<dbReference type="GO" id="GO:0006065">
    <property type="term" value="P:UDP-glucuronate biosynthetic process"/>
    <property type="evidence" value="ECO:0007669"/>
    <property type="project" value="UniProtKB-UniPathway"/>
</dbReference>
<dbReference type="SUPFAM" id="SSF52413">
    <property type="entry name" value="UDP-glucose/GDP-mannose dehydrogenase C-terminal domain"/>
    <property type="match status" value="1"/>
</dbReference>
<evidence type="ECO:0000256" key="2">
    <source>
        <dbReference type="ARBA" id="ARBA00006601"/>
    </source>
</evidence>
<dbReference type="SUPFAM" id="SSF48179">
    <property type="entry name" value="6-phosphogluconate dehydrogenase C-terminal domain-like"/>
    <property type="match status" value="1"/>
</dbReference>
<feature type="binding site" evidence="11">
    <location>
        <position position="35"/>
    </location>
    <ligand>
        <name>NAD(+)</name>
        <dbReference type="ChEBI" id="CHEBI:57540"/>
    </ligand>
</feature>
<feature type="binding site" evidence="10">
    <location>
        <position position="325"/>
    </location>
    <ligand>
        <name>substrate</name>
    </ligand>
</feature>
<dbReference type="Pfam" id="PF00984">
    <property type="entry name" value="UDPG_MGDP_dh"/>
    <property type="match status" value="1"/>
</dbReference>
<dbReference type="HOGENOM" id="CLU_023810_1_2_5"/>
<feature type="binding site" evidence="11">
    <location>
        <position position="156"/>
    </location>
    <ligand>
        <name>NAD(+)</name>
        <dbReference type="ChEBI" id="CHEBI:57540"/>
    </ligand>
</feature>
<organism evidence="13 14">
    <name type="scientific">Candidatus Endolissoclinum faulkneri L5</name>
    <dbReference type="NCBI Taxonomy" id="1401328"/>
    <lineage>
        <taxon>Bacteria</taxon>
        <taxon>Pseudomonadati</taxon>
        <taxon>Pseudomonadota</taxon>
        <taxon>Alphaproteobacteria</taxon>
        <taxon>Rhodospirillales</taxon>
        <taxon>Rhodospirillaceae</taxon>
        <taxon>Candidatus Endolissoclinum</taxon>
    </lineage>
</organism>
<dbReference type="Proteomes" id="UP000018700">
    <property type="component" value="Chromosome"/>
</dbReference>
<comment type="similarity">
    <text evidence="2 8">Belongs to the UDP-glucose/GDP-mannose dehydrogenase family.</text>
</comment>
<dbReference type="NCBIfam" id="TIGR03026">
    <property type="entry name" value="NDP-sugDHase"/>
    <property type="match status" value="1"/>
</dbReference>
<evidence type="ECO:0000256" key="8">
    <source>
        <dbReference type="PIRNR" id="PIRNR000124"/>
    </source>
</evidence>
<dbReference type="EC" id="1.1.1.22" evidence="3 8"/>
<evidence type="ECO:0000256" key="4">
    <source>
        <dbReference type="ARBA" id="ARBA00015132"/>
    </source>
</evidence>
<dbReference type="Gene3D" id="3.40.50.720">
    <property type="entry name" value="NAD(P)-binding Rossmann-like Domain"/>
    <property type="match status" value="2"/>
</dbReference>
<dbReference type="EMBL" id="CP006745">
    <property type="protein sequence ID" value="AHC73325.1"/>
    <property type="molecule type" value="Genomic_DNA"/>
</dbReference>
<dbReference type="PANTHER" id="PTHR43750:SF3">
    <property type="entry name" value="UDP-GLUCOSE 6-DEHYDROGENASE TUAD"/>
    <property type="match status" value="1"/>
</dbReference>
<dbReference type="eggNOG" id="COG1004">
    <property type="taxonomic scope" value="Bacteria"/>
</dbReference>
<dbReference type="GO" id="GO:0051287">
    <property type="term" value="F:NAD binding"/>
    <property type="evidence" value="ECO:0007669"/>
    <property type="project" value="InterPro"/>
</dbReference>
<dbReference type="SUPFAM" id="SSF51735">
    <property type="entry name" value="NAD(P)-binding Rossmann-fold domains"/>
    <property type="match status" value="1"/>
</dbReference>
<reference evidence="13 14" key="1">
    <citation type="journal article" date="2013" name="PLoS ONE">
        <title>Bacterial endosymbiosis in a chordate host: long-term co-evolution and conservation of secondary metabolism.</title>
        <authorList>
            <person name="Kwan J.C."/>
            <person name="Schmidt E.W."/>
        </authorList>
    </citation>
    <scope>NUCLEOTIDE SEQUENCE [LARGE SCALE GENOMIC DNA]</scope>
    <source>
        <strain evidence="14">faulkneri L5</strain>
    </source>
</reference>
<dbReference type="PROSITE" id="PS51257">
    <property type="entry name" value="PROKAR_LIPOPROTEIN"/>
    <property type="match status" value="1"/>
</dbReference>
<evidence type="ECO:0000256" key="5">
    <source>
        <dbReference type="ARBA" id="ARBA00023002"/>
    </source>
</evidence>
<feature type="binding site" evidence="10">
    <location>
        <begin position="253"/>
        <end position="257"/>
    </location>
    <ligand>
        <name>substrate</name>
    </ligand>
</feature>
<evidence type="ECO:0000259" key="12">
    <source>
        <dbReference type="SMART" id="SM00984"/>
    </source>
</evidence>
<dbReference type="STRING" id="1401328.P856_84"/>
<feature type="binding site" evidence="10">
    <location>
        <begin position="153"/>
        <end position="156"/>
    </location>
    <ligand>
        <name>substrate</name>
    </ligand>
</feature>